<protein>
    <submittedName>
        <fullName evidence="4">SDR family NAD(P)-dependent oxidoreductase</fullName>
    </submittedName>
</protein>
<evidence type="ECO:0000256" key="3">
    <source>
        <dbReference type="RuleBase" id="RU000363"/>
    </source>
</evidence>
<dbReference type="PANTHER" id="PTHR44196:SF1">
    <property type="entry name" value="DEHYDROGENASE_REDUCTASE SDR FAMILY MEMBER 7B"/>
    <property type="match status" value="1"/>
</dbReference>
<evidence type="ECO:0000256" key="1">
    <source>
        <dbReference type="ARBA" id="ARBA00006484"/>
    </source>
</evidence>
<dbReference type="PANTHER" id="PTHR44196">
    <property type="entry name" value="DEHYDROGENASE/REDUCTASE SDR FAMILY MEMBER 7B"/>
    <property type="match status" value="1"/>
</dbReference>
<keyword evidence="5" id="KW-1185">Reference proteome</keyword>
<sequence length="258" mass="27117">MTDFRRIVLTGASSGIGAALAAELAGPDREILLVGRNAARLEAVGDLLRMKGTRVDTATLSVTDTDGMARLLADYDALGPVDLVIANAGISGGLSGRDRPEPEGLGRAQVETNLLGVLNTVEPLLEPMMARKAGRFVLISSMAAIRPQPDLPSYSASKAGVRAYGIALRGWLRPLGVGVTVVCPGFVTSPMSARHGGFKPFEMSAERAARIILSGARRGRSSVIFPLPLALLAWGANLLPPAISERLERVFAARIEPG</sequence>
<dbReference type="GO" id="GO:0016491">
    <property type="term" value="F:oxidoreductase activity"/>
    <property type="evidence" value="ECO:0007669"/>
    <property type="project" value="UniProtKB-KW"/>
</dbReference>
<accession>A0A5B8FZ92</accession>
<dbReference type="AlphaFoldDB" id="A0A5B8FZ92"/>
<keyword evidence="2" id="KW-0560">Oxidoreductase</keyword>
<dbReference type="PRINTS" id="PR00081">
    <property type="entry name" value="GDHRDH"/>
</dbReference>
<name>A0A5B8FZ92_9RHOB</name>
<comment type="similarity">
    <text evidence="1 3">Belongs to the short-chain dehydrogenases/reductases (SDR) family.</text>
</comment>
<dbReference type="Proteomes" id="UP000305888">
    <property type="component" value="Chromosome"/>
</dbReference>
<reference evidence="4 5" key="1">
    <citation type="submission" date="2019-06" db="EMBL/GenBank/DDBJ databases">
        <title>Genome sequence of Rhodobacteraceae bacterium D4M1.</title>
        <authorList>
            <person name="Cao J."/>
        </authorList>
    </citation>
    <scope>NUCLEOTIDE SEQUENCE [LARGE SCALE GENOMIC DNA]</scope>
    <source>
        <strain evidence="4 5">D4M1</strain>
    </source>
</reference>
<dbReference type="InterPro" id="IPR020904">
    <property type="entry name" value="Sc_DH/Rdtase_CS"/>
</dbReference>
<dbReference type="EMBL" id="CP040818">
    <property type="protein sequence ID" value="QDL91553.1"/>
    <property type="molecule type" value="Genomic_DNA"/>
</dbReference>
<dbReference type="OrthoDB" id="335726at2"/>
<dbReference type="GO" id="GO:0016020">
    <property type="term" value="C:membrane"/>
    <property type="evidence" value="ECO:0007669"/>
    <property type="project" value="TreeGrafter"/>
</dbReference>
<proteinExistence type="inferred from homology"/>
<dbReference type="Pfam" id="PF00106">
    <property type="entry name" value="adh_short"/>
    <property type="match status" value="1"/>
</dbReference>
<evidence type="ECO:0000313" key="4">
    <source>
        <dbReference type="EMBL" id="QDL91553.1"/>
    </source>
</evidence>
<evidence type="ECO:0000256" key="2">
    <source>
        <dbReference type="ARBA" id="ARBA00023002"/>
    </source>
</evidence>
<dbReference type="PROSITE" id="PS00061">
    <property type="entry name" value="ADH_SHORT"/>
    <property type="match status" value="1"/>
</dbReference>
<gene>
    <name evidence="4" type="ORF">FDP22_07005</name>
</gene>
<dbReference type="InterPro" id="IPR036291">
    <property type="entry name" value="NAD(P)-bd_dom_sf"/>
</dbReference>
<dbReference type="SUPFAM" id="SSF51735">
    <property type="entry name" value="NAD(P)-binding Rossmann-fold domains"/>
    <property type="match status" value="1"/>
</dbReference>
<dbReference type="RefSeq" id="WP_138572393.1">
    <property type="nucleotide sequence ID" value="NZ_CP040818.1"/>
</dbReference>
<organism evidence="4 5">
    <name type="scientific">Paroceanicella profunda</name>
    <dbReference type="NCBI Taxonomy" id="2579971"/>
    <lineage>
        <taxon>Bacteria</taxon>
        <taxon>Pseudomonadati</taxon>
        <taxon>Pseudomonadota</taxon>
        <taxon>Alphaproteobacteria</taxon>
        <taxon>Rhodobacterales</taxon>
        <taxon>Paracoccaceae</taxon>
        <taxon>Paroceanicella</taxon>
    </lineage>
</organism>
<dbReference type="InterPro" id="IPR002347">
    <property type="entry name" value="SDR_fam"/>
</dbReference>
<dbReference type="PRINTS" id="PR00080">
    <property type="entry name" value="SDRFAMILY"/>
</dbReference>
<evidence type="ECO:0000313" key="5">
    <source>
        <dbReference type="Proteomes" id="UP000305888"/>
    </source>
</evidence>
<dbReference type="Gene3D" id="3.40.50.720">
    <property type="entry name" value="NAD(P)-binding Rossmann-like Domain"/>
    <property type="match status" value="1"/>
</dbReference>
<dbReference type="KEGG" id="ppru:FDP22_07005"/>